<dbReference type="SUPFAM" id="SSF47807">
    <property type="entry name" value="5' to 3' exonuclease, C-terminal subdomain"/>
    <property type="match status" value="1"/>
</dbReference>
<comment type="subcellular location">
    <subcellularLocation>
        <location evidence="15">Nucleus</location>
        <location evidence="15">Nucleolus</location>
    </subcellularLocation>
    <subcellularLocation>
        <location evidence="15">Nucleus</location>
        <location evidence="15">Nucleoplasm</location>
    </subcellularLocation>
    <subcellularLocation>
        <location evidence="15">Mitochondrion</location>
    </subcellularLocation>
    <text evidence="15">Resides mostly in the nucleoli and relocalizes to the nucleoplasm upon DNA damage.</text>
</comment>
<keyword evidence="1 15" id="KW-0597">Phosphoprotein</keyword>
<evidence type="ECO:0000256" key="3">
    <source>
        <dbReference type="ARBA" id="ARBA00022722"/>
    </source>
</evidence>
<evidence type="ECO:0000313" key="19">
    <source>
        <dbReference type="Proteomes" id="UP001642464"/>
    </source>
</evidence>
<keyword evidence="13 15" id="KW-0234">DNA repair</keyword>
<dbReference type="Gene3D" id="3.40.50.1010">
    <property type="entry name" value="5'-nuclease"/>
    <property type="match status" value="1"/>
</dbReference>
<keyword evidence="7 16" id="KW-0863">Zinc-finger</keyword>
<keyword evidence="19" id="KW-1185">Reference proteome</keyword>
<dbReference type="InterPro" id="IPR036279">
    <property type="entry name" value="5-3_exonuclease_C_sf"/>
</dbReference>
<dbReference type="InterPro" id="IPR001876">
    <property type="entry name" value="Znf_RanBP2"/>
</dbReference>
<evidence type="ECO:0000256" key="10">
    <source>
        <dbReference type="ARBA" id="ARBA00022839"/>
    </source>
</evidence>
<dbReference type="Gene3D" id="1.10.150.20">
    <property type="entry name" value="5' to 3' exonuclease, C-terminal subdomain"/>
    <property type="match status" value="1"/>
</dbReference>
<keyword evidence="10 15" id="KW-0269">Exonuclease</keyword>
<keyword evidence="3 15" id="KW-0540">Nuclease</keyword>
<evidence type="ECO:0000256" key="5">
    <source>
        <dbReference type="ARBA" id="ARBA00022759"/>
    </source>
</evidence>
<evidence type="ECO:0000256" key="1">
    <source>
        <dbReference type="ARBA" id="ARBA00022553"/>
    </source>
</evidence>
<evidence type="ECO:0000256" key="7">
    <source>
        <dbReference type="ARBA" id="ARBA00022771"/>
    </source>
</evidence>
<keyword evidence="2 15" id="KW-0235">DNA replication</keyword>
<organism evidence="18 19">
    <name type="scientific">Durusdinium trenchii</name>
    <dbReference type="NCBI Taxonomy" id="1381693"/>
    <lineage>
        <taxon>Eukaryota</taxon>
        <taxon>Sar</taxon>
        <taxon>Alveolata</taxon>
        <taxon>Dinophyceae</taxon>
        <taxon>Suessiales</taxon>
        <taxon>Symbiodiniaceae</taxon>
        <taxon>Durusdinium</taxon>
    </lineage>
</organism>
<dbReference type="Gene3D" id="2.30.30.380">
    <property type="entry name" value="Zn-finger domain of Sec23/24"/>
    <property type="match status" value="1"/>
</dbReference>
<evidence type="ECO:0000256" key="2">
    <source>
        <dbReference type="ARBA" id="ARBA00022705"/>
    </source>
</evidence>
<evidence type="ECO:0000256" key="4">
    <source>
        <dbReference type="ARBA" id="ARBA00022723"/>
    </source>
</evidence>
<dbReference type="PANTHER" id="PTHR11081">
    <property type="entry name" value="FLAP ENDONUCLEASE FAMILY MEMBER"/>
    <property type="match status" value="1"/>
</dbReference>
<keyword evidence="6 15" id="KW-0227">DNA damage</keyword>
<evidence type="ECO:0000256" key="15">
    <source>
        <dbReference type="HAMAP-Rule" id="MF_03140"/>
    </source>
</evidence>
<dbReference type="InterPro" id="IPR006086">
    <property type="entry name" value="XPG-I_dom"/>
</dbReference>
<dbReference type="SMART" id="SM00485">
    <property type="entry name" value="XPGN"/>
    <property type="match status" value="1"/>
</dbReference>
<dbReference type="Pfam" id="PF00867">
    <property type="entry name" value="XPG_I"/>
    <property type="match status" value="1"/>
</dbReference>
<dbReference type="EC" id="3.1.-.-" evidence="15"/>
<dbReference type="EMBL" id="CAXAMM010012337">
    <property type="protein sequence ID" value="CAK9028648.1"/>
    <property type="molecule type" value="Genomic_DNA"/>
</dbReference>
<keyword evidence="5 15" id="KW-0255">Endonuclease</keyword>
<dbReference type="SMART" id="SM00484">
    <property type="entry name" value="XPGI"/>
    <property type="match status" value="1"/>
</dbReference>
<dbReference type="SMART" id="SM00547">
    <property type="entry name" value="ZnF_RBZ"/>
    <property type="match status" value="1"/>
</dbReference>
<dbReference type="InterPro" id="IPR036443">
    <property type="entry name" value="Znf_RanBP2_sf"/>
</dbReference>
<dbReference type="InterPro" id="IPR008918">
    <property type="entry name" value="HhH2"/>
</dbReference>
<keyword evidence="9" id="KW-0862">Zinc</keyword>
<protein>
    <recommendedName>
        <fullName evidence="15">Flap endonuclease 1</fullName>
        <shortName evidence="15">FEN-1</shortName>
        <ecNumber evidence="15">3.1.-.-</ecNumber>
    </recommendedName>
    <alternativeName>
        <fullName evidence="15">Flap structure-specific endonuclease 1</fullName>
    </alternativeName>
</protein>
<dbReference type="PROSITE" id="PS50199">
    <property type="entry name" value="ZF_RANBP2_2"/>
    <property type="match status" value="1"/>
</dbReference>
<dbReference type="InterPro" id="IPR006084">
    <property type="entry name" value="XPG/Rad2"/>
</dbReference>
<evidence type="ECO:0000256" key="12">
    <source>
        <dbReference type="ARBA" id="ARBA00023128"/>
    </source>
</evidence>
<name>A0ABP0KP45_9DINO</name>
<dbReference type="Pfam" id="PF00752">
    <property type="entry name" value="XPG_N"/>
    <property type="match status" value="1"/>
</dbReference>
<keyword evidence="12 15" id="KW-0496">Mitochondrion</keyword>
<dbReference type="PRINTS" id="PR00853">
    <property type="entry name" value="XPGRADSUPER"/>
</dbReference>
<dbReference type="PANTHER" id="PTHR11081:SF9">
    <property type="entry name" value="FLAP ENDONUCLEASE 1"/>
    <property type="match status" value="1"/>
</dbReference>
<keyword evidence="4 15" id="KW-0479">Metal-binding</keyword>
<evidence type="ECO:0000256" key="6">
    <source>
        <dbReference type="ARBA" id="ARBA00022763"/>
    </source>
</evidence>
<dbReference type="GO" id="GO:0004519">
    <property type="term" value="F:endonuclease activity"/>
    <property type="evidence" value="ECO:0007669"/>
    <property type="project" value="UniProtKB-KW"/>
</dbReference>
<comment type="cofactor">
    <cofactor evidence="15">
        <name>Mg(2+)</name>
        <dbReference type="ChEBI" id="CHEBI:18420"/>
    </cofactor>
    <text evidence="15">Binds 2 magnesium ions per subunit. They probably participate in the reaction catalyzed by the enzyme. May bind an additional third magnesium ion after substrate binding.</text>
</comment>
<dbReference type="HAMAP" id="MF_00614">
    <property type="entry name" value="Fen"/>
    <property type="match status" value="1"/>
</dbReference>
<comment type="similarity">
    <text evidence="15">Belongs to the XPG/RAD2 endonuclease family. FEN1 subfamily.</text>
</comment>
<keyword evidence="11 15" id="KW-0460">Magnesium</keyword>
<feature type="domain" description="RanBP2-type" evidence="17">
    <location>
        <begin position="388"/>
        <end position="423"/>
    </location>
</feature>
<sequence length="439" mass="48386">MGIKGLFPYLVEAAPKAYNTSELKRYTGRRLAVDASGWMYQFLSIVRTGAAAENLQNNQGAATSHLQGFVFRALKLLEAGVHPVFIFDGKPPEMKTAVNRARRKTREHAAEEHAEAVATGASSETVYKAASRSTVVTKEHSEHTKELLRAMGLPVVEAPGEAEATCAQLCKEGHVYAAVTEDMDVLTFGSPRQIKNLFDVEGSRARQPKPAHEIDLERVLQCLSYTQDQIIEFSILCGCDYLPHLPRMGPKTAAQLLKREGSLKAVVRAVQAGKGPKGCLLPDEWDWEAAKRIFQQGPKELGSCEPNCAEEAPNFDRMRSLLVEKHQFNSSRVENMLDRLRKARSPGGAASSRGIESFFQAPKRPRLSPPAPPAILASSDPVVIDDESQGLEILEPTWKCPKCTFANDVQRSSCEMCEHPQEAKAWPLKTAVQPIDLDD</sequence>
<dbReference type="CDD" id="cd09867">
    <property type="entry name" value="PIN_FEN1"/>
    <property type="match status" value="1"/>
</dbReference>
<evidence type="ECO:0000313" key="18">
    <source>
        <dbReference type="EMBL" id="CAK9028648.1"/>
    </source>
</evidence>
<accession>A0ABP0KP45</accession>
<evidence type="ECO:0000256" key="14">
    <source>
        <dbReference type="ARBA" id="ARBA00023242"/>
    </source>
</evidence>
<comment type="caution">
    <text evidence="18">The sequence shown here is derived from an EMBL/GenBank/DDBJ whole genome shotgun (WGS) entry which is preliminary data.</text>
</comment>
<keyword evidence="14 15" id="KW-0539">Nucleus</keyword>
<dbReference type="SUPFAM" id="SSF90209">
    <property type="entry name" value="Ran binding protein zinc finger-like"/>
    <property type="match status" value="1"/>
</dbReference>
<gene>
    <name evidence="18" type="ORF">SCF082_LOCUS18459</name>
</gene>
<proteinExistence type="inferred from homology"/>
<dbReference type="SMART" id="SM00279">
    <property type="entry name" value="HhH2"/>
    <property type="match status" value="1"/>
</dbReference>
<dbReference type="InterPro" id="IPR023426">
    <property type="entry name" value="Flap_endonuc"/>
</dbReference>
<dbReference type="InterPro" id="IPR029060">
    <property type="entry name" value="PIN-like_dom_sf"/>
</dbReference>
<evidence type="ECO:0000259" key="17">
    <source>
        <dbReference type="PROSITE" id="PS50199"/>
    </source>
</evidence>
<evidence type="ECO:0000256" key="8">
    <source>
        <dbReference type="ARBA" id="ARBA00022801"/>
    </source>
</evidence>
<dbReference type="PROSITE" id="PS01358">
    <property type="entry name" value="ZF_RANBP2_1"/>
    <property type="match status" value="1"/>
</dbReference>
<dbReference type="SUPFAM" id="SSF88723">
    <property type="entry name" value="PIN domain-like"/>
    <property type="match status" value="1"/>
</dbReference>
<evidence type="ECO:0000256" key="13">
    <source>
        <dbReference type="ARBA" id="ARBA00023204"/>
    </source>
</evidence>
<dbReference type="CDD" id="cd09901">
    <property type="entry name" value="H3TH_FEN1-like"/>
    <property type="match status" value="1"/>
</dbReference>
<evidence type="ECO:0000256" key="9">
    <source>
        <dbReference type="ARBA" id="ARBA00022833"/>
    </source>
</evidence>
<evidence type="ECO:0000256" key="16">
    <source>
        <dbReference type="PROSITE-ProRule" id="PRU00322"/>
    </source>
</evidence>
<keyword evidence="8 15" id="KW-0378">Hydrolase</keyword>
<reference evidence="18 19" key="1">
    <citation type="submission" date="2024-02" db="EMBL/GenBank/DDBJ databases">
        <authorList>
            <person name="Chen Y."/>
            <person name="Shah S."/>
            <person name="Dougan E. K."/>
            <person name="Thang M."/>
            <person name="Chan C."/>
        </authorList>
    </citation>
    <scope>NUCLEOTIDE SEQUENCE [LARGE SCALE GENOMIC DNA]</scope>
</reference>
<dbReference type="InterPro" id="IPR006085">
    <property type="entry name" value="XPG_DNA_repair_N"/>
</dbReference>
<dbReference type="Proteomes" id="UP001642464">
    <property type="component" value="Unassembled WGS sequence"/>
</dbReference>
<evidence type="ECO:0000256" key="11">
    <source>
        <dbReference type="ARBA" id="ARBA00022842"/>
    </source>
</evidence>
<comment type="function">
    <text evidence="15">Structure-specific nuclease with 5'-flap endonuclease and 5'-3' exonuclease activities involved in DNA replication and repair. During DNA replication, cleaves the 5'-overhanging flap structure that is generated by displacement synthesis when DNA polymerase encounters the 5'-end of a downstream Okazaki fragment. It enters the flap from the 5'-end and then tracks to cleave the flap base, leaving a nick for ligation. Also involved in the long patch base excision repair (LP-BER) pathway, by cleaving within the apurinic/apyrimidinic (AP) site-terminated flap. Acts as a genome stabilization factor that prevents flaps from equilibrating into structures that lead to duplications and deletions. Also possesses 5'-3' exonuclease activity on nicked or gapped double-stranded DNA, and exhibits RNase H activity. Also involved in replication and repair of rDNA and in repairing mitochondrial DNA.</text>
</comment>